<proteinExistence type="predicted"/>
<keyword evidence="5" id="KW-1185">Reference proteome</keyword>
<dbReference type="Pfam" id="PF10099">
    <property type="entry name" value="RskA_C"/>
    <property type="match status" value="1"/>
</dbReference>
<keyword evidence="2" id="KW-0812">Transmembrane</keyword>
<comment type="caution">
    <text evidence="4">The sequence shown here is derived from an EMBL/GenBank/DDBJ whole genome shotgun (WGS) entry which is preliminary data.</text>
</comment>
<evidence type="ECO:0000313" key="5">
    <source>
        <dbReference type="Proteomes" id="UP001528672"/>
    </source>
</evidence>
<dbReference type="EMBL" id="JAQSIO010000002">
    <property type="protein sequence ID" value="MDD0814047.1"/>
    <property type="molecule type" value="Genomic_DNA"/>
</dbReference>
<keyword evidence="2" id="KW-0472">Membrane</keyword>
<keyword evidence="2" id="KW-1133">Transmembrane helix</keyword>
<protein>
    <submittedName>
        <fullName evidence="4">Anti-sigma factor</fullName>
    </submittedName>
</protein>
<evidence type="ECO:0000256" key="1">
    <source>
        <dbReference type="SAM" id="MobiDB-lite"/>
    </source>
</evidence>
<evidence type="ECO:0000256" key="2">
    <source>
        <dbReference type="SAM" id="Phobius"/>
    </source>
</evidence>
<dbReference type="RefSeq" id="WP_273925682.1">
    <property type="nucleotide sequence ID" value="NZ_JAQSIO010000002.1"/>
</dbReference>
<sequence length="187" mass="20294">MTDPVSTPHDADEPLSPSPARSAASRRVSPWWRALAVVLGLALLLGWAASVSFVEQLKAQVAHLQTKLQVLPQVREISVLLDDQQRPALLITHDPSTGVLQVQRLNSVAEGREDSMQLWALNGSAQAPRSLGLFLSQYKTLQLPLKTGALEGIRELAISVESKGGVTDEQGPRLPYLFRGALVHKAI</sequence>
<evidence type="ECO:0000259" key="3">
    <source>
        <dbReference type="Pfam" id="PF10099"/>
    </source>
</evidence>
<dbReference type="Proteomes" id="UP001528672">
    <property type="component" value="Unassembled WGS sequence"/>
</dbReference>
<evidence type="ECO:0000313" key="4">
    <source>
        <dbReference type="EMBL" id="MDD0814047.1"/>
    </source>
</evidence>
<name>A0ABT5MBV0_9BURK</name>
<gene>
    <name evidence="4" type="ORF">PSQ39_05320</name>
</gene>
<dbReference type="InterPro" id="IPR018764">
    <property type="entry name" value="RskA_C"/>
</dbReference>
<accession>A0ABT5MBV0</accession>
<organism evidence="4 5">
    <name type="scientific">Curvibacter microcysteis</name>
    <dbReference type="NCBI Taxonomy" id="3026419"/>
    <lineage>
        <taxon>Bacteria</taxon>
        <taxon>Pseudomonadati</taxon>
        <taxon>Pseudomonadota</taxon>
        <taxon>Betaproteobacteria</taxon>
        <taxon>Burkholderiales</taxon>
        <taxon>Comamonadaceae</taxon>
        <taxon>Curvibacter</taxon>
    </lineage>
</organism>
<feature type="transmembrane region" description="Helical" evidence="2">
    <location>
        <begin position="31"/>
        <end position="54"/>
    </location>
</feature>
<feature type="domain" description="Anti-sigma K factor RskA C-terminal" evidence="3">
    <location>
        <begin position="36"/>
        <end position="172"/>
    </location>
</feature>
<reference evidence="4 5" key="1">
    <citation type="submission" date="2023-02" db="EMBL/GenBank/DDBJ databases">
        <title>Bacterial whole genome sequence for Curvibacter sp. HBC28.</title>
        <authorList>
            <person name="Le V."/>
            <person name="Ko S.-R."/>
            <person name="Ahn C.-Y."/>
            <person name="Oh H.-M."/>
        </authorList>
    </citation>
    <scope>NUCLEOTIDE SEQUENCE [LARGE SCALE GENOMIC DNA]</scope>
    <source>
        <strain evidence="4 5">HBC28</strain>
    </source>
</reference>
<feature type="region of interest" description="Disordered" evidence="1">
    <location>
        <begin position="1"/>
        <end position="22"/>
    </location>
</feature>